<protein>
    <submittedName>
        <fullName evidence="1">Uncharacterized protein</fullName>
    </submittedName>
</protein>
<dbReference type="AlphaFoldDB" id="A0A0E9WED8"/>
<name>A0A0E9WED8_ANGAN</name>
<organism evidence="1">
    <name type="scientific">Anguilla anguilla</name>
    <name type="common">European freshwater eel</name>
    <name type="synonym">Muraena anguilla</name>
    <dbReference type="NCBI Taxonomy" id="7936"/>
    <lineage>
        <taxon>Eukaryota</taxon>
        <taxon>Metazoa</taxon>
        <taxon>Chordata</taxon>
        <taxon>Craniata</taxon>
        <taxon>Vertebrata</taxon>
        <taxon>Euteleostomi</taxon>
        <taxon>Actinopterygii</taxon>
        <taxon>Neopterygii</taxon>
        <taxon>Teleostei</taxon>
        <taxon>Anguilliformes</taxon>
        <taxon>Anguillidae</taxon>
        <taxon>Anguilla</taxon>
    </lineage>
</organism>
<reference evidence="1" key="2">
    <citation type="journal article" date="2015" name="Fish Shellfish Immunol.">
        <title>Early steps in the European eel (Anguilla anguilla)-Vibrio vulnificus interaction in the gills: Role of the RtxA13 toxin.</title>
        <authorList>
            <person name="Callol A."/>
            <person name="Pajuelo D."/>
            <person name="Ebbesson L."/>
            <person name="Teles M."/>
            <person name="MacKenzie S."/>
            <person name="Amaro C."/>
        </authorList>
    </citation>
    <scope>NUCLEOTIDE SEQUENCE</scope>
</reference>
<evidence type="ECO:0000313" key="1">
    <source>
        <dbReference type="EMBL" id="JAH88686.1"/>
    </source>
</evidence>
<accession>A0A0E9WED8</accession>
<sequence length="85" mass="9375">MQQRPMGLPALWKACRVDCTCACTEQSFPCTAQEHRFLATPNPPGKMTASRSFTSSWDRSWISPRASLALSTSTFLFSSVGAPFK</sequence>
<reference evidence="1" key="1">
    <citation type="submission" date="2014-11" db="EMBL/GenBank/DDBJ databases">
        <authorList>
            <person name="Amaro Gonzalez C."/>
        </authorList>
    </citation>
    <scope>NUCLEOTIDE SEQUENCE</scope>
</reference>
<proteinExistence type="predicted"/>
<dbReference type="EMBL" id="GBXM01019891">
    <property type="protein sequence ID" value="JAH88686.1"/>
    <property type="molecule type" value="Transcribed_RNA"/>
</dbReference>